<dbReference type="AlphaFoldDB" id="A0A2P5EYJ1"/>
<protein>
    <submittedName>
        <fullName evidence="1">Uncharacterized protein</fullName>
    </submittedName>
</protein>
<keyword evidence="2" id="KW-1185">Reference proteome</keyword>
<evidence type="ECO:0000313" key="2">
    <source>
        <dbReference type="Proteomes" id="UP000237000"/>
    </source>
</evidence>
<reference evidence="2" key="1">
    <citation type="submission" date="2016-06" db="EMBL/GenBank/DDBJ databases">
        <title>Parallel loss of symbiosis genes in relatives of nitrogen-fixing non-legume Parasponia.</title>
        <authorList>
            <person name="Van Velzen R."/>
            <person name="Holmer R."/>
            <person name="Bu F."/>
            <person name="Rutten L."/>
            <person name="Van Zeijl A."/>
            <person name="Liu W."/>
            <person name="Santuari L."/>
            <person name="Cao Q."/>
            <person name="Sharma T."/>
            <person name="Shen D."/>
            <person name="Roswanjaya Y."/>
            <person name="Wardhani T."/>
            <person name="Kalhor M.S."/>
            <person name="Jansen J."/>
            <person name="Van den Hoogen J."/>
            <person name="Gungor B."/>
            <person name="Hartog M."/>
            <person name="Hontelez J."/>
            <person name="Verver J."/>
            <person name="Yang W.-C."/>
            <person name="Schijlen E."/>
            <person name="Repin R."/>
            <person name="Schilthuizen M."/>
            <person name="Schranz E."/>
            <person name="Heidstra R."/>
            <person name="Miyata K."/>
            <person name="Fedorova E."/>
            <person name="Kohlen W."/>
            <person name="Bisseling T."/>
            <person name="Smit S."/>
            <person name="Geurts R."/>
        </authorList>
    </citation>
    <scope>NUCLEOTIDE SEQUENCE [LARGE SCALE GENOMIC DNA]</scope>
    <source>
        <strain evidence="2">cv. RG33-2</strain>
    </source>
</reference>
<dbReference type="Proteomes" id="UP000237000">
    <property type="component" value="Unassembled WGS sequence"/>
</dbReference>
<feature type="non-terminal residue" evidence="1">
    <location>
        <position position="1"/>
    </location>
</feature>
<name>A0A2P5EYJ1_TREOI</name>
<dbReference type="EMBL" id="JXTC01000082">
    <property type="protein sequence ID" value="PON90606.1"/>
    <property type="molecule type" value="Genomic_DNA"/>
</dbReference>
<organism evidence="1 2">
    <name type="scientific">Trema orientale</name>
    <name type="common">Charcoal tree</name>
    <name type="synonym">Celtis orientalis</name>
    <dbReference type="NCBI Taxonomy" id="63057"/>
    <lineage>
        <taxon>Eukaryota</taxon>
        <taxon>Viridiplantae</taxon>
        <taxon>Streptophyta</taxon>
        <taxon>Embryophyta</taxon>
        <taxon>Tracheophyta</taxon>
        <taxon>Spermatophyta</taxon>
        <taxon>Magnoliopsida</taxon>
        <taxon>eudicotyledons</taxon>
        <taxon>Gunneridae</taxon>
        <taxon>Pentapetalae</taxon>
        <taxon>rosids</taxon>
        <taxon>fabids</taxon>
        <taxon>Rosales</taxon>
        <taxon>Cannabaceae</taxon>
        <taxon>Trema</taxon>
    </lineage>
</organism>
<comment type="caution">
    <text evidence="1">The sequence shown here is derived from an EMBL/GenBank/DDBJ whole genome shotgun (WGS) entry which is preliminary data.</text>
</comment>
<accession>A0A2P5EYJ1</accession>
<evidence type="ECO:0000313" key="1">
    <source>
        <dbReference type="EMBL" id="PON90606.1"/>
    </source>
</evidence>
<dbReference type="InParanoid" id="A0A2P5EYJ1"/>
<proteinExistence type="predicted"/>
<sequence length="34" mass="4094">SQQLLFDWQWHRYGLRTQRQPIDELGCACSRFGP</sequence>
<gene>
    <name evidence="1" type="ORF">TorRG33x02_136610</name>
</gene>